<protein>
    <submittedName>
        <fullName evidence="2">Glycosyltransferase involved in cell wall biosynthesis</fullName>
    </submittedName>
</protein>
<feature type="domain" description="Glycosyl transferase family 1" evidence="1">
    <location>
        <begin position="172"/>
        <end position="313"/>
    </location>
</feature>
<keyword evidence="2" id="KW-0808">Transferase</keyword>
<dbReference type="RefSeq" id="WP_167082117.1">
    <property type="nucleotide sequence ID" value="NZ_BAAADC010000001.1"/>
</dbReference>
<evidence type="ECO:0000313" key="3">
    <source>
        <dbReference type="Proteomes" id="UP000570514"/>
    </source>
</evidence>
<sequence length="364" mass="39730">MRSGVRFHEEAMQQVLITGGHEKVSGGLEMFIGRAQECLGLAVPHFTETPGYGGLKLGRYLFALIGFMRRLPSHRIVWLQLGSVFDLAYLLLAKLFGKKVAVTPHLGSSWRSMRNPILRKLASRCLGLADVIFTLHKSQSDALGFPPALAARCRVMGTFLPKELLEDPIPPRKRSGPIKLIHAARLSREKGSFAFLETCAALSRSGVEYEAVIVGNGDLHITAALAKEIARRNLSVRLLGPLPQWAFAALLRDQDVLVNLSLQDAYPLTVIEALLCSVAPVVSRLPGTEELAEETSAISLVDGQDGEVASARILALDWGMVPDATEMLRGKFTWSTLRLRYGEAFAALAQPRSSAVTTIRVPQS</sequence>
<dbReference type="GO" id="GO:0016757">
    <property type="term" value="F:glycosyltransferase activity"/>
    <property type="evidence" value="ECO:0007669"/>
    <property type="project" value="InterPro"/>
</dbReference>
<dbReference type="Pfam" id="PF00534">
    <property type="entry name" value="Glycos_transf_1"/>
    <property type="match status" value="1"/>
</dbReference>
<proteinExistence type="predicted"/>
<dbReference type="CDD" id="cd03801">
    <property type="entry name" value="GT4_PimA-like"/>
    <property type="match status" value="1"/>
</dbReference>
<dbReference type="EMBL" id="JAASRM010000001">
    <property type="protein sequence ID" value="NIK88025.1"/>
    <property type="molecule type" value="Genomic_DNA"/>
</dbReference>
<dbReference type="PANTHER" id="PTHR45947">
    <property type="entry name" value="SULFOQUINOVOSYL TRANSFERASE SQD2"/>
    <property type="match status" value="1"/>
</dbReference>
<keyword evidence="3" id="KW-1185">Reference proteome</keyword>
<dbReference type="Proteomes" id="UP000570514">
    <property type="component" value="Unassembled WGS sequence"/>
</dbReference>
<organism evidence="2 3">
    <name type="scientific">Rhizomicrobium palustre</name>
    <dbReference type="NCBI Taxonomy" id="189966"/>
    <lineage>
        <taxon>Bacteria</taxon>
        <taxon>Pseudomonadati</taxon>
        <taxon>Pseudomonadota</taxon>
        <taxon>Alphaproteobacteria</taxon>
        <taxon>Micropepsales</taxon>
        <taxon>Micropepsaceae</taxon>
        <taxon>Rhizomicrobium</taxon>
    </lineage>
</organism>
<name>A0A846MXS2_9PROT</name>
<evidence type="ECO:0000313" key="2">
    <source>
        <dbReference type="EMBL" id="NIK88025.1"/>
    </source>
</evidence>
<dbReference type="SUPFAM" id="SSF53756">
    <property type="entry name" value="UDP-Glycosyltransferase/glycogen phosphorylase"/>
    <property type="match status" value="1"/>
</dbReference>
<dbReference type="InterPro" id="IPR050194">
    <property type="entry name" value="Glycosyltransferase_grp1"/>
</dbReference>
<accession>A0A846MXS2</accession>
<dbReference type="Gene3D" id="3.40.50.2000">
    <property type="entry name" value="Glycogen Phosphorylase B"/>
    <property type="match status" value="2"/>
</dbReference>
<gene>
    <name evidence="2" type="ORF">FHS83_001343</name>
</gene>
<reference evidence="2 3" key="1">
    <citation type="submission" date="2020-03" db="EMBL/GenBank/DDBJ databases">
        <title>Genomic Encyclopedia of Type Strains, Phase IV (KMG-IV): sequencing the most valuable type-strain genomes for metagenomic binning, comparative biology and taxonomic classification.</title>
        <authorList>
            <person name="Goeker M."/>
        </authorList>
    </citation>
    <scope>NUCLEOTIDE SEQUENCE [LARGE SCALE GENOMIC DNA]</scope>
    <source>
        <strain evidence="2 3">DSM 19867</strain>
    </source>
</reference>
<comment type="caution">
    <text evidence="2">The sequence shown here is derived from an EMBL/GenBank/DDBJ whole genome shotgun (WGS) entry which is preliminary data.</text>
</comment>
<evidence type="ECO:0000259" key="1">
    <source>
        <dbReference type="Pfam" id="PF00534"/>
    </source>
</evidence>
<dbReference type="InterPro" id="IPR001296">
    <property type="entry name" value="Glyco_trans_1"/>
</dbReference>
<dbReference type="AlphaFoldDB" id="A0A846MXS2"/>
<dbReference type="PANTHER" id="PTHR45947:SF3">
    <property type="entry name" value="SULFOQUINOVOSYL TRANSFERASE SQD2"/>
    <property type="match status" value="1"/>
</dbReference>